<accession>A0ABW5L811</accession>
<feature type="domain" description="Ig-like" evidence="2">
    <location>
        <begin position="232"/>
        <end position="311"/>
    </location>
</feature>
<keyword evidence="4" id="KW-1185">Reference proteome</keyword>
<feature type="domain" description="Ig-like" evidence="2">
    <location>
        <begin position="144"/>
        <end position="224"/>
    </location>
</feature>
<dbReference type="Gene3D" id="2.60.40.2700">
    <property type="match status" value="1"/>
</dbReference>
<evidence type="ECO:0000256" key="1">
    <source>
        <dbReference type="SAM" id="MobiDB-lite"/>
    </source>
</evidence>
<dbReference type="Gene3D" id="2.60.40.10">
    <property type="entry name" value="Immunoglobulins"/>
    <property type="match status" value="3"/>
</dbReference>
<reference evidence="4" key="1">
    <citation type="journal article" date="2019" name="Int. J. Syst. Evol. Microbiol.">
        <title>The Global Catalogue of Microorganisms (GCM) 10K type strain sequencing project: providing services to taxonomists for standard genome sequencing and annotation.</title>
        <authorList>
            <consortium name="The Broad Institute Genomics Platform"/>
            <consortium name="The Broad Institute Genome Sequencing Center for Infectious Disease"/>
            <person name="Wu L."/>
            <person name="Ma J."/>
        </authorList>
    </citation>
    <scope>NUCLEOTIDE SEQUENCE [LARGE SCALE GENOMIC DNA]</scope>
    <source>
        <strain evidence="4">KCTC 52298</strain>
    </source>
</reference>
<gene>
    <name evidence="3" type="ORF">ACFSQW_23185</name>
</gene>
<name>A0ABW5L811_9SPHI</name>
<organism evidence="3 4">
    <name type="scientific">Sphingobacterium tabacisoli</name>
    <dbReference type="NCBI Taxonomy" id="2044855"/>
    <lineage>
        <taxon>Bacteria</taxon>
        <taxon>Pseudomonadati</taxon>
        <taxon>Bacteroidota</taxon>
        <taxon>Sphingobacteriia</taxon>
        <taxon>Sphingobacteriales</taxon>
        <taxon>Sphingobacteriaceae</taxon>
        <taxon>Sphingobacterium</taxon>
    </lineage>
</organism>
<dbReference type="InterPro" id="IPR013783">
    <property type="entry name" value="Ig-like_fold"/>
</dbReference>
<evidence type="ECO:0000259" key="2">
    <source>
        <dbReference type="Pfam" id="PF19081"/>
    </source>
</evidence>
<dbReference type="Pfam" id="PF19081">
    <property type="entry name" value="Ig_7"/>
    <property type="match status" value="3"/>
</dbReference>
<feature type="non-terminal residue" evidence="3">
    <location>
        <position position="538"/>
    </location>
</feature>
<protein>
    <recommendedName>
        <fullName evidence="2">Ig-like domain-containing protein</fullName>
    </recommendedName>
</protein>
<dbReference type="EMBL" id="JBHULD010000026">
    <property type="protein sequence ID" value="MFD2557309.1"/>
    <property type="molecule type" value="Genomic_DNA"/>
</dbReference>
<comment type="caution">
    <text evidence="3">The sequence shown here is derived from an EMBL/GenBank/DDBJ whole genome shotgun (WGS) entry which is preliminary data.</text>
</comment>
<evidence type="ECO:0000313" key="3">
    <source>
        <dbReference type="EMBL" id="MFD2557309.1"/>
    </source>
</evidence>
<dbReference type="RefSeq" id="WP_380893704.1">
    <property type="nucleotide sequence ID" value="NZ_JBHULD010000026.1"/>
</dbReference>
<feature type="domain" description="Ig-like" evidence="2">
    <location>
        <begin position="56"/>
        <end position="136"/>
    </location>
</feature>
<proteinExistence type="predicted"/>
<feature type="non-terminal residue" evidence="3">
    <location>
        <position position="1"/>
    </location>
</feature>
<evidence type="ECO:0000313" key="4">
    <source>
        <dbReference type="Proteomes" id="UP001597440"/>
    </source>
</evidence>
<dbReference type="Proteomes" id="UP001597440">
    <property type="component" value="Unassembled WGS sequence"/>
</dbReference>
<feature type="region of interest" description="Disordered" evidence="1">
    <location>
        <begin position="517"/>
        <end position="538"/>
    </location>
</feature>
<sequence>GSTTTSVGTTKTYSLPTSLTAGTHTYRVVVTGGCGAATSTDVTVTVKPATVITVQPVAPAAYCIGGTSTLDVTATGDGTLTYEWFKVSGSTTTSVGTTKTYSLPTSLTAGTHTYRVVVTGGCGAVTSTDVTVTVKPATVITVQPVAPAAYCTGGTSTLDVTATGDGTLTYEWFKVSGSTTTSVGTTKTYSLPTSLTAGTHTYRVVVTGGCGAVTSTYVTVTVKPATVITVQPVAPAAYCIGGTSTLDVTATGDGTLTYEWFKVSGSTTTSVGTTKTYSLPTSLTAGTHTYRVVVTGGCGAVTSTDVTVTVNGVLPGTIAGSQTVCNGTVPVTITSVTAGSATGTLAYQWEFSVDNGASWSPINGATAATYTPGAMTVTTSYRRVSTSTLNNSVCTVYSNEVVVTVTNNCNVITEKSVSDNSNNGKAESNEELTYSIKVTNNYDRDITVNISDIIPANTAYLNNTSAGVYISGNNTITWNNLTIPANSNATVTFVVKVVANLTGISNIYNVATVSGNELPEPQRPEVEIPTDSKPSHSS</sequence>
<dbReference type="InterPro" id="IPR044023">
    <property type="entry name" value="Ig_7"/>
</dbReference>